<evidence type="ECO:0000313" key="8">
    <source>
        <dbReference type="EMBL" id="WAH43076.1"/>
    </source>
</evidence>
<dbReference type="InterPro" id="IPR006139">
    <property type="entry name" value="D-isomer_2_OHA_DH_cat_dom"/>
</dbReference>
<name>A0ABY6ZLT0_9BACL</name>
<comment type="similarity">
    <text evidence="1 5">Belongs to the D-isomer specific 2-hydroxyacid dehydrogenase family.</text>
</comment>
<feature type="domain" description="D-isomer specific 2-hydroxyacid dehydrogenase NAD-binding" evidence="7">
    <location>
        <begin position="114"/>
        <end position="288"/>
    </location>
</feature>
<dbReference type="InterPro" id="IPR029752">
    <property type="entry name" value="D-isomer_DH_CS1"/>
</dbReference>
<dbReference type="RefSeq" id="WP_268006955.1">
    <property type="nucleotide sequence ID" value="NZ_CP104067.1"/>
</dbReference>
<dbReference type="CDD" id="cd12169">
    <property type="entry name" value="PGDH_like_1"/>
    <property type="match status" value="1"/>
</dbReference>
<keyword evidence="4" id="KW-0520">NAD</keyword>
<feature type="domain" description="D-isomer specific 2-hydroxyacid dehydrogenase catalytic" evidence="6">
    <location>
        <begin position="17"/>
        <end position="314"/>
    </location>
</feature>
<dbReference type="InterPro" id="IPR006140">
    <property type="entry name" value="D-isomer_DH_NAD-bd"/>
</dbReference>
<gene>
    <name evidence="8" type="ORF">NZD89_06610</name>
</gene>
<reference evidence="8" key="1">
    <citation type="submission" date="2022-08" db="EMBL/GenBank/DDBJ databases">
        <title>Alicyclobacillus fastidiosus DSM 17978, complete genome.</title>
        <authorList>
            <person name="Wang Q."/>
            <person name="Cai R."/>
            <person name="Wang Z."/>
        </authorList>
    </citation>
    <scope>NUCLEOTIDE SEQUENCE</scope>
    <source>
        <strain evidence="8">DSM 17978</strain>
    </source>
</reference>
<dbReference type="SUPFAM" id="SSF51735">
    <property type="entry name" value="NAD(P)-binding Rossmann-fold domains"/>
    <property type="match status" value="1"/>
</dbReference>
<sequence>MRCAVLDDYQNIALSMADWSLITDSVEVRVFNQHFHSEDELINAVSDCEIIVAMRERTPFTDVLFTRLPSLKLLVTTGMRNASIDLAAAARHGVTVCGTGGVSHSRATVELTWALILGLSRNLIQESRSVQMNGPWQTTIGTDIYGKRLGVIGLGKIGSDVARIGKAFAMDVTAWSQNLTEERANSVGATLASSKEELLETSDFVSVHVVLSDRTKGLIGTSELQRMKKSAYLINTSRAPIVDQVALKDALENHWIAGVGLDVFETEPLPENDPFRVLPNVLTTPHIGYVTHDTYRVWYGEAVEDIQAYLSGAPIRILS</sequence>
<organism evidence="8 9">
    <name type="scientific">Alicyclobacillus fastidiosus</name>
    <dbReference type="NCBI Taxonomy" id="392011"/>
    <lineage>
        <taxon>Bacteria</taxon>
        <taxon>Bacillati</taxon>
        <taxon>Bacillota</taxon>
        <taxon>Bacilli</taxon>
        <taxon>Bacillales</taxon>
        <taxon>Alicyclobacillaceae</taxon>
        <taxon>Alicyclobacillus</taxon>
    </lineage>
</organism>
<evidence type="ECO:0000259" key="7">
    <source>
        <dbReference type="Pfam" id="PF02826"/>
    </source>
</evidence>
<dbReference type="Pfam" id="PF02826">
    <property type="entry name" value="2-Hacid_dh_C"/>
    <property type="match status" value="1"/>
</dbReference>
<evidence type="ECO:0000256" key="4">
    <source>
        <dbReference type="ARBA" id="ARBA00023027"/>
    </source>
</evidence>
<keyword evidence="9" id="KW-1185">Reference proteome</keyword>
<dbReference type="InterPro" id="IPR050857">
    <property type="entry name" value="D-2-hydroxyacid_DH"/>
</dbReference>
<evidence type="ECO:0000256" key="1">
    <source>
        <dbReference type="ARBA" id="ARBA00005854"/>
    </source>
</evidence>
<evidence type="ECO:0000259" key="6">
    <source>
        <dbReference type="Pfam" id="PF00389"/>
    </source>
</evidence>
<dbReference type="InterPro" id="IPR036291">
    <property type="entry name" value="NAD(P)-bd_dom_sf"/>
</dbReference>
<accession>A0ABY6ZLT0</accession>
<evidence type="ECO:0000256" key="5">
    <source>
        <dbReference type="RuleBase" id="RU003719"/>
    </source>
</evidence>
<dbReference type="SUPFAM" id="SSF52283">
    <property type="entry name" value="Formate/glycerate dehydrogenase catalytic domain-like"/>
    <property type="match status" value="1"/>
</dbReference>
<protein>
    <submittedName>
        <fullName evidence="8">D-2-hydroxyacid dehydrogenase family protein</fullName>
    </submittedName>
</protein>
<dbReference type="PROSITE" id="PS00065">
    <property type="entry name" value="D_2_HYDROXYACID_DH_1"/>
    <property type="match status" value="1"/>
</dbReference>
<evidence type="ECO:0000313" key="9">
    <source>
        <dbReference type="Proteomes" id="UP001164761"/>
    </source>
</evidence>
<dbReference type="EMBL" id="CP104067">
    <property type="protein sequence ID" value="WAH43076.1"/>
    <property type="molecule type" value="Genomic_DNA"/>
</dbReference>
<dbReference type="PANTHER" id="PTHR42789">
    <property type="entry name" value="D-ISOMER SPECIFIC 2-HYDROXYACID DEHYDROGENASE FAMILY PROTEIN (AFU_ORTHOLOGUE AFUA_6G10090)"/>
    <property type="match status" value="1"/>
</dbReference>
<dbReference type="Pfam" id="PF00389">
    <property type="entry name" value="2-Hacid_dh"/>
    <property type="match status" value="1"/>
</dbReference>
<dbReference type="Gene3D" id="3.40.50.720">
    <property type="entry name" value="NAD(P)-binding Rossmann-like Domain"/>
    <property type="match status" value="2"/>
</dbReference>
<evidence type="ECO:0000256" key="3">
    <source>
        <dbReference type="ARBA" id="ARBA00023002"/>
    </source>
</evidence>
<keyword evidence="3 5" id="KW-0560">Oxidoreductase</keyword>
<evidence type="ECO:0000256" key="2">
    <source>
        <dbReference type="ARBA" id="ARBA00022605"/>
    </source>
</evidence>
<dbReference type="PANTHER" id="PTHR42789:SF1">
    <property type="entry name" value="D-ISOMER SPECIFIC 2-HYDROXYACID DEHYDROGENASE FAMILY PROTEIN (AFU_ORTHOLOGUE AFUA_6G10090)"/>
    <property type="match status" value="1"/>
</dbReference>
<dbReference type="Proteomes" id="UP001164761">
    <property type="component" value="Chromosome"/>
</dbReference>
<proteinExistence type="inferred from homology"/>
<keyword evidence="2" id="KW-0028">Amino-acid biosynthesis</keyword>